<evidence type="ECO:0000313" key="1">
    <source>
        <dbReference type="EMBL" id="MBD7994657.1"/>
    </source>
</evidence>
<proteinExistence type="predicted"/>
<organism evidence="1 2">
    <name type="scientific">Arthrobacter gallicola</name>
    <dbReference type="NCBI Taxonomy" id="2762225"/>
    <lineage>
        <taxon>Bacteria</taxon>
        <taxon>Bacillati</taxon>
        <taxon>Actinomycetota</taxon>
        <taxon>Actinomycetes</taxon>
        <taxon>Micrococcales</taxon>
        <taxon>Micrococcaceae</taxon>
        <taxon>Arthrobacter</taxon>
    </lineage>
</organism>
<evidence type="ECO:0000313" key="2">
    <source>
        <dbReference type="Proteomes" id="UP000609874"/>
    </source>
</evidence>
<gene>
    <name evidence="1" type="ORF">H9639_05035</name>
</gene>
<dbReference type="Proteomes" id="UP000609874">
    <property type="component" value="Unassembled WGS sequence"/>
</dbReference>
<protein>
    <submittedName>
        <fullName evidence="1">Uncharacterized protein</fullName>
    </submittedName>
</protein>
<accession>A0ABR8UQ37</accession>
<keyword evidence="2" id="KW-1185">Reference proteome</keyword>
<sequence length="191" mass="20665">MSTIAGKQQMLDGEVRVHGLRVNEDAIPFRRSVAALFDEDAFFPSLSARLDRIPGRELFRGGVVSGHTGAAVFLMDLNEMGRALSADPDGVASARAVRWYARGGRTPFGALLSADTAAFLRTLGLWIRPVLVPVLCVALLLTGGEQPPLVQLGMIAAAVLRQFRRWVRWPGGQQSCPAWICCCRCQCPACG</sequence>
<dbReference type="EMBL" id="JACSQD010000002">
    <property type="protein sequence ID" value="MBD7994657.1"/>
    <property type="molecule type" value="Genomic_DNA"/>
</dbReference>
<reference evidence="1 2" key="1">
    <citation type="submission" date="2020-08" db="EMBL/GenBank/DDBJ databases">
        <title>A Genomic Blueprint of the Chicken Gut Microbiome.</title>
        <authorList>
            <person name="Gilroy R."/>
            <person name="Ravi A."/>
            <person name="Getino M."/>
            <person name="Pursley I."/>
            <person name="Horton D.L."/>
            <person name="Alikhan N.-F."/>
            <person name="Baker D."/>
            <person name="Gharbi K."/>
            <person name="Hall N."/>
            <person name="Watson M."/>
            <person name="Adriaenssens E.M."/>
            <person name="Foster-Nyarko E."/>
            <person name="Jarju S."/>
            <person name="Secka A."/>
            <person name="Antonio M."/>
            <person name="Oren A."/>
            <person name="Chaudhuri R."/>
            <person name="La Ragione R.M."/>
            <person name="Hildebrand F."/>
            <person name="Pallen M.J."/>
        </authorList>
    </citation>
    <scope>NUCLEOTIDE SEQUENCE [LARGE SCALE GENOMIC DNA]</scope>
    <source>
        <strain evidence="1 2">Sa2CUA1</strain>
    </source>
</reference>
<name>A0ABR8UQ37_9MICC</name>
<comment type="caution">
    <text evidence="1">The sequence shown here is derived from an EMBL/GenBank/DDBJ whole genome shotgun (WGS) entry which is preliminary data.</text>
</comment>
<dbReference type="RefSeq" id="WP_191807048.1">
    <property type="nucleotide sequence ID" value="NZ_JACSQD010000002.1"/>
</dbReference>